<evidence type="ECO:0000256" key="2">
    <source>
        <dbReference type="ARBA" id="ARBA00005254"/>
    </source>
</evidence>
<dbReference type="AlphaFoldDB" id="A0A7Z0IRI6"/>
<dbReference type="SUPFAM" id="SSF52096">
    <property type="entry name" value="ClpP/crotonase"/>
    <property type="match status" value="1"/>
</dbReference>
<evidence type="ECO:0000256" key="4">
    <source>
        <dbReference type="ARBA" id="ARBA00023098"/>
    </source>
</evidence>
<dbReference type="GO" id="GO:0016853">
    <property type="term" value="F:isomerase activity"/>
    <property type="evidence" value="ECO:0007669"/>
    <property type="project" value="UniProtKB-KW"/>
</dbReference>
<dbReference type="InterPro" id="IPR045002">
    <property type="entry name" value="Ech1-like"/>
</dbReference>
<dbReference type="GO" id="GO:0004300">
    <property type="term" value="F:enoyl-CoA hydratase activity"/>
    <property type="evidence" value="ECO:0007669"/>
    <property type="project" value="UniProtKB-EC"/>
</dbReference>
<dbReference type="Gene3D" id="3.90.226.10">
    <property type="entry name" value="2-enoyl-CoA Hydratase, Chain A, domain 1"/>
    <property type="match status" value="1"/>
</dbReference>
<keyword evidence="4" id="KW-0443">Lipid metabolism</keyword>
<dbReference type="UniPathway" id="UPA00659"/>
<dbReference type="EMBL" id="JACBZR010000001">
    <property type="protein sequence ID" value="NYI76747.1"/>
    <property type="molecule type" value="Genomic_DNA"/>
</dbReference>
<dbReference type="CDD" id="cd06558">
    <property type="entry name" value="crotonase-like"/>
    <property type="match status" value="1"/>
</dbReference>
<dbReference type="InterPro" id="IPR029045">
    <property type="entry name" value="ClpP/crotonase-like_dom_sf"/>
</dbReference>
<evidence type="ECO:0000256" key="5">
    <source>
        <dbReference type="ARBA" id="ARBA00023235"/>
    </source>
</evidence>
<dbReference type="InterPro" id="IPR014748">
    <property type="entry name" value="Enoyl-CoA_hydra_C"/>
</dbReference>
<dbReference type="Pfam" id="PF00378">
    <property type="entry name" value="ECH_1"/>
    <property type="match status" value="1"/>
</dbReference>
<comment type="caution">
    <text evidence="6">The sequence shown here is derived from an EMBL/GenBank/DDBJ whole genome shotgun (WGS) entry which is preliminary data.</text>
</comment>
<evidence type="ECO:0000256" key="1">
    <source>
        <dbReference type="ARBA" id="ARBA00005005"/>
    </source>
</evidence>
<comment type="similarity">
    <text evidence="2">Belongs to the enoyl-CoA hydratase/isomerase family.</text>
</comment>
<comment type="pathway">
    <text evidence="1">Lipid metabolism; fatty acid beta-oxidation.</text>
</comment>
<accession>A0A7Z0IRI6</accession>
<evidence type="ECO:0000313" key="6">
    <source>
        <dbReference type="EMBL" id="NYI76747.1"/>
    </source>
</evidence>
<keyword evidence="5" id="KW-0413">Isomerase</keyword>
<dbReference type="Gene3D" id="1.10.12.10">
    <property type="entry name" value="Lyase 2-enoyl-coa Hydratase, Chain A, domain 2"/>
    <property type="match status" value="1"/>
</dbReference>
<dbReference type="Proteomes" id="UP000564496">
    <property type="component" value="Unassembled WGS sequence"/>
</dbReference>
<name>A0A7Z0IRI6_9ACTN</name>
<protein>
    <submittedName>
        <fullName evidence="6">Enoyl-CoA hydratase</fullName>
        <ecNumber evidence="6">4.2.1.17</ecNumber>
    </submittedName>
</protein>
<evidence type="ECO:0000256" key="3">
    <source>
        <dbReference type="ARBA" id="ARBA00022832"/>
    </source>
</evidence>
<evidence type="ECO:0000313" key="7">
    <source>
        <dbReference type="Proteomes" id="UP000564496"/>
    </source>
</evidence>
<dbReference type="InterPro" id="IPR001753">
    <property type="entry name" value="Enoyl-CoA_hydra/iso"/>
</dbReference>
<dbReference type="GO" id="GO:0006635">
    <property type="term" value="P:fatty acid beta-oxidation"/>
    <property type="evidence" value="ECO:0007669"/>
    <property type="project" value="UniProtKB-UniPathway"/>
</dbReference>
<organism evidence="6 7">
    <name type="scientific">Nocardioides panzhihuensis</name>
    <dbReference type="NCBI Taxonomy" id="860243"/>
    <lineage>
        <taxon>Bacteria</taxon>
        <taxon>Bacillati</taxon>
        <taxon>Actinomycetota</taxon>
        <taxon>Actinomycetes</taxon>
        <taxon>Propionibacteriales</taxon>
        <taxon>Nocardioidaceae</taxon>
        <taxon>Nocardioides</taxon>
    </lineage>
</organism>
<dbReference type="EC" id="4.2.1.17" evidence="6"/>
<dbReference type="FunFam" id="1.10.12.10:FF:000004">
    <property type="entry name" value="Delta3,5-delta2,4-dienoyl-CoA isomerase"/>
    <property type="match status" value="1"/>
</dbReference>
<keyword evidence="6" id="KW-0456">Lyase</keyword>
<proteinExistence type="inferred from homology"/>
<dbReference type="NCBIfam" id="NF004794">
    <property type="entry name" value="PRK06142.1"/>
    <property type="match status" value="1"/>
</dbReference>
<dbReference type="PANTHER" id="PTHR43149:SF1">
    <property type="entry name" value="DELTA(3,5)-DELTA(2,4)-DIENOYL-COA ISOMERASE, MITOCHONDRIAL"/>
    <property type="match status" value="1"/>
</dbReference>
<sequence length="244" mass="25703">MDARLFEELGEVFESLDRDHAVRVVILTGPGKDFSLGLDLKSAGDLLISLAEAGDTDARQDFLELLHGWQDAITAVASCRKPTIACIAGWCVGAGVDLAAACDIRIASSDSVFSVREVRVGIVADLGSLQRLAGVIGDGHLRELALTGGDISASRAASIGLVNHVMDGAENAMVAAAATAARIAQNSPLALRGIKEILNAEREPRVAAGLRYTAAWNAAFIFSEDLREAMQAFTEGRDPVFSGR</sequence>
<keyword evidence="3" id="KW-0276">Fatty acid metabolism</keyword>
<dbReference type="PANTHER" id="PTHR43149">
    <property type="entry name" value="ENOYL-COA HYDRATASE"/>
    <property type="match status" value="1"/>
</dbReference>
<gene>
    <name evidence="6" type="ORF">BJ988_001395</name>
</gene>
<keyword evidence="7" id="KW-1185">Reference proteome</keyword>
<reference evidence="6 7" key="1">
    <citation type="submission" date="2020-07" db="EMBL/GenBank/DDBJ databases">
        <title>Sequencing the genomes of 1000 actinobacteria strains.</title>
        <authorList>
            <person name="Klenk H.-P."/>
        </authorList>
    </citation>
    <scope>NUCLEOTIDE SEQUENCE [LARGE SCALE GENOMIC DNA]</scope>
    <source>
        <strain evidence="6 7">DSM 26487</strain>
    </source>
</reference>